<dbReference type="EMBL" id="MG273660">
    <property type="protein sequence ID" value="QES95285.1"/>
    <property type="molecule type" value="Genomic_DNA"/>
</dbReference>
<keyword evidence="5 8" id="KW-0548">Nucleotidyltransferase</keyword>
<dbReference type="Gene3D" id="3.30.1360.10">
    <property type="entry name" value="RNA polymerase, RBP11-like subunit"/>
    <property type="match status" value="1"/>
</dbReference>
<sequence length="310" mass="35561">MMNSLIKCIKLQKTESGSSYGQFLITLTKSGQGITIGNALRRILLNDLGGLAISSVRISNVKHEFSVIPGVREDILNVLLNLKGIVFKNKKNLKTIQFGRLRKKGPCVVTASSFKLPMHIEIVNSKHYIMTISETNIVEIEIKIEYGTGYKLALETFSKDDNEFLQIDSIFMPIKKVNFKVENIYNNKFNIKERLFLEIWTNGSLTPNFALLLAAKTLINLFFNIFILNEPIILNDTKKNCNIKQNYSNIAIEQLDLSKKTYNKLKTLKINTIYDLLKFPYQNLVKFNNFDINTIKEITFSLKYKLNITL</sequence>
<dbReference type="InterPro" id="IPR036603">
    <property type="entry name" value="RBP11-like"/>
</dbReference>
<dbReference type="GO" id="GO:0003899">
    <property type="term" value="F:DNA-directed RNA polymerase activity"/>
    <property type="evidence" value="ECO:0007669"/>
    <property type="project" value="UniProtKB-UniRule"/>
</dbReference>
<dbReference type="EC" id="2.7.7.6" evidence="8"/>
<dbReference type="GO" id="GO:0006351">
    <property type="term" value="P:DNA-templated transcription"/>
    <property type="evidence" value="ECO:0007669"/>
    <property type="project" value="UniProtKB-UniRule"/>
</dbReference>
<dbReference type="SUPFAM" id="SSF55257">
    <property type="entry name" value="RBP11-like subunits of RNA polymerase"/>
    <property type="match status" value="1"/>
</dbReference>
<evidence type="ECO:0000256" key="2">
    <source>
        <dbReference type="ARBA" id="ARBA00007123"/>
    </source>
</evidence>
<evidence type="ECO:0000256" key="6">
    <source>
        <dbReference type="ARBA" id="ARBA00023163"/>
    </source>
</evidence>
<feature type="domain" description="DNA-directed RNA polymerase RpoA/D/Rpb3-type" evidence="9">
    <location>
        <begin position="20"/>
        <end position="229"/>
    </location>
</feature>
<feature type="region of interest" description="Alpha N-terminal domain (alpha-NTD)" evidence="8">
    <location>
        <begin position="1"/>
        <end position="230"/>
    </location>
</feature>
<dbReference type="GO" id="GO:0005737">
    <property type="term" value="C:cytoplasm"/>
    <property type="evidence" value="ECO:0007669"/>
    <property type="project" value="UniProtKB-ARBA"/>
</dbReference>
<evidence type="ECO:0000256" key="4">
    <source>
        <dbReference type="ARBA" id="ARBA00022679"/>
    </source>
</evidence>
<dbReference type="SUPFAM" id="SSF56553">
    <property type="entry name" value="Insert subdomain of RNA polymerase alpha subunit"/>
    <property type="match status" value="1"/>
</dbReference>
<dbReference type="SMART" id="SM00662">
    <property type="entry name" value="RPOLD"/>
    <property type="match status" value="1"/>
</dbReference>
<dbReference type="GO" id="GO:0003677">
    <property type="term" value="F:DNA binding"/>
    <property type="evidence" value="ECO:0007669"/>
    <property type="project" value="UniProtKB-UniRule"/>
</dbReference>
<keyword evidence="3 8" id="KW-0240">DNA-directed RNA polymerase</keyword>
<dbReference type="FunFam" id="2.170.120.12:FF:000001">
    <property type="entry name" value="DNA-directed RNA polymerase subunit alpha"/>
    <property type="match status" value="1"/>
</dbReference>
<feature type="region of interest" description="Alpha C-terminal domain (alpha-CTD)" evidence="8">
    <location>
        <begin position="243"/>
        <end position="310"/>
    </location>
</feature>
<dbReference type="GO" id="GO:0000428">
    <property type="term" value="C:DNA-directed RNA polymerase complex"/>
    <property type="evidence" value="ECO:0007669"/>
    <property type="project" value="UniProtKB-KW"/>
</dbReference>
<dbReference type="Pfam" id="PF01000">
    <property type="entry name" value="RNA_pol_A_bac"/>
    <property type="match status" value="1"/>
</dbReference>
<evidence type="ECO:0000259" key="9">
    <source>
        <dbReference type="SMART" id="SM00662"/>
    </source>
</evidence>
<comment type="catalytic activity">
    <reaction evidence="7 8">
        <text>RNA(n) + a ribonucleoside 5'-triphosphate = RNA(n+1) + diphosphate</text>
        <dbReference type="Rhea" id="RHEA:21248"/>
        <dbReference type="Rhea" id="RHEA-COMP:14527"/>
        <dbReference type="Rhea" id="RHEA-COMP:17342"/>
        <dbReference type="ChEBI" id="CHEBI:33019"/>
        <dbReference type="ChEBI" id="CHEBI:61557"/>
        <dbReference type="ChEBI" id="CHEBI:140395"/>
        <dbReference type="EC" id="2.7.7.6"/>
    </reaction>
</comment>
<evidence type="ECO:0000256" key="1">
    <source>
        <dbReference type="ARBA" id="ARBA00004026"/>
    </source>
</evidence>
<dbReference type="InterPro" id="IPR011262">
    <property type="entry name" value="DNA-dir_RNA_pol_insert"/>
</dbReference>
<evidence type="ECO:0000256" key="7">
    <source>
        <dbReference type="ARBA" id="ARBA00048552"/>
    </source>
</evidence>
<dbReference type="HAMAP" id="MF_00059">
    <property type="entry name" value="RNApol_bact_RpoA"/>
    <property type="match status" value="1"/>
</dbReference>
<comment type="similarity">
    <text evidence="2 8">Belongs to the RNA polymerase alpha chain family.</text>
</comment>
<dbReference type="Gene3D" id="1.10.150.20">
    <property type="entry name" value="5' to 3' exonuclease, C-terminal subdomain"/>
    <property type="match status" value="1"/>
</dbReference>
<keyword evidence="4 8" id="KW-0808">Transferase</keyword>
<dbReference type="NCBIfam" id="TIGR02027">
    <property type="entry name" value="rpoA"/>
    <property type="match status" value="1"/>
</dbReference>
<dbReference type="Pfam" id="PF03118">
    <property type="entry name" value="RNA_pol_A_CTD"/>
    <property type="match status" value="1"/>
</dbReference>
<name>A0A5J6DVZ3_9STRA</name>
<dbReference type="CDD" id="cd06928">
    <property type="entry name" value="RNAP_alpha_NTD"/>
    <property type="match status" value="1"/>
</dbReference>
<evidence type="ECO:0000256" key="8">
    <source>
        <dbReference type="HAMAP-Rule" id="MF_00059"/>
    </source>
</evidence>
<keyword evidence="10" id="KW-0934">Plastid</keyword>
<dbReference type="GO" id="GO:0046983">
    <property type="term" value="F:protein dimerization activity"/>
    <property type="evidence" value="ECO:0007669"/>
    <property type="project" value="InterPro"/>
</dbReference>
<geneLocation type="plastid" evidence="10"/>
<dbReference type="Gene3D" id="2.170.120.12">
    <property type="entry name" value="DNA-directed RNA polymerase, insert domain"/>
    <property type="match status" value="1"/>
</dbReference>
<proteinExistence type="inferred from homology"/>
<comment type="function">
    <text evidence="1 8">DNA-dependent RNA polymerase catalyzes the transcription of DNA into RNA using the four ribonucleoside triphosphates as substrates.</text>
</comment>
<dbReference type="Pfam" id="PF01193">
    <property type="entry name" value="RNA_pol_L"/>
    <property type="match status" value="1"/>
</dbReference>
<dbReference type="AlphaFoldDB" id="A0A5J6DVZ3"/>
<dbReference type="InterPro" id="IPR011260">
    <property type="entry name" value="RNAP_asu_C"/>
</dbReference>
<keyword evidence="6 8" id="KW-0804">Transcription</keyword>
<organism evidence="10">
    <name type="scientific">Nitzschia sp.</name>
    <name type="common">in: diatoms</name>
    <dbReference type="NCBI Taxonomy" id="1884248"/>
    <lineage>
        <taxon>Eukaryota</taxon>
        <taxon>Sar</taxon>
        <taxon>Stramenopiles</taxon>
        <taxon>Ochrophyta</taxon>
        <taxon>Bacillariophyta</taxon>
        <taxon>Bacillariophyceae</taxon>
        <taxon>Bacillariophycidae</taxon>
        <taxon>Bacillariales</taxon>
        <taxon>Bacillariaceae</taxon>
        <taxon>Nitzschia</taxon>
    </lineage>
</organism>
<accession>A0A5J6DVZ3</accession>
<comment type="domain">
    <text evidence="8">The N-terminal domain is essential for RNAP assembly and basal transcription, whereas the C-terminal domain is involved in interaction with transcriptional regulators and with upstream promoter elements.</text>
</comment>
<evidence type="ECO:0000256" key="3">
    <source>
        <dbReference type="ARBA" id="ARBA00022478"/>
    </source>
</evidence>
<dbReference type="InterPro" id="IPR036643">
    <property type="entry name" value="RNApol_insert_sf"/>
</dbReference>
<evidence type="ECO:0000256" key="5">
    <source>
        <dbReference type="ARBA" id="ARBA00022695"/>
    </source>
</evidence>
<dbReference type="SUPFAM" id="SSF47789">
    <property type="entry name" value="C-terminal domain of RNA polymerase alpha subunit"/>
    <property type="match status" value="1"/>
</dbReference>
<dbReference type="InterPro" id="IPR011263">
    <property type="entry name" value="DNA-dir_RNA_pol_RpoA/D/Rpb3"/>
</dbReference>
<comment type="subunit">
    <text evidence="8">Homodimer. The RNAP catalytic core consists of 2 alpha, 1 beta, 1 beta' and 1 omega subunit. When a sigma factor is associated with the core the holoenzyme is formed, which can initiate transcription.</text>
</comment>
<dbReference type="InterPro" id="IPR011773">
    <property type="entry name" value="DNA-dir_RpoA"/>
</dbReference>
<evidence type="ECO:0000313" key="10">
    <source>
        <dbReference type="EMBL" id="QES95285.1"/>
    </source>
</evidence>
<gene>
    <name evidence="8 10" type="primary">rpoA</name>
</gene>
<reference evidence="10" key="1">
    <citation type="journal article" date="2019" name="Am. J. Bot.">
        <title>A single loss of photosynthesis in the diatom order Bacillariales (Bacillariophyta).</title>
        <authorList>
            <person name="Onyshchenko A."/>
            <person name="Ruck E.C."/>
            <person name="Nakov T."/>
            <person name="Alverson A.J."/>
        </authorList>
    </citation>
    <scope>NUCLEOTIDE SEQUENCE</scope>
    <source>
        <strain evidence="10">Nitz4</strain>
    </source>
</reference>
<protein>
    <recommendedName>
        <fullName evidence="8">DNA-directed RNA polymerase subunit alpha</fullName>
        <shortName evidence="8">RNAP subunit alpha</shortName>
        <ecNumber evidence="8">2.7.7.6</ecNumber>
    </recommendedName>
    <alternativeName>
        <fullName evidence="8">RNA polymerase subunit alpha</fullName>
    </alternativeName>
    <alternativeName>
        <fullName evidence="8">Transcriptase subunit alpha</fullName>
    </alternativeName>
</protein>